<gene>
    <name evidence="1" type="ORF">SAMN05660330_03572</name>
</gene>
<dbReference type="Proteomes" id="UP000199073">
    <property type="component" value="Unassembled WGS sequence"/>
</dbReference>
<dbReference type="AlphaFoldDB" id="A0A1H0UIH1"/>
<organism evidence="1 2">
    <name type="scientific">Desulforhopalus singaporensis</name>
    <dbReference type="NCBI Taxonomy" id="91360"/>
    <lineage>
        <taxon>Bacteria</taxon>
        <taxon>Pseudomonadati</taxon>
        <taxon>Thermodesulfobacteriota</taxon>
        <taxon>Desulfobulbia</taxon>
        <taxon>Desulfobulbales</taxon>
        <taxon>Desulfocapsaceae</taxon>
        <taxon>Desulforhopalus</taxon>
    </lineage>
</organism>
<evidence type="ECO:0000313" key="2">
    <source>
        <dbReference type="Proteomes" id="UP000199073"/>
    </source>
</evidence>
<proteinExistence type="predicted"/>
<keyword evidence="2" id="KW-1185">Reference proteome</keyword>
<reference evidence="1 2" key="1">
    <citation type="submission" date="2016-10" db="EMBL/GenBank/DDBJ databases">
        <authorList>
            <person name="de Groot N.N."/>
        </authorList>
    </citation>
    <scope>NUCLEOTIDE SEQUENCE [LARGE SCALE GENOMIC DNA]</scope>
    <source>
        <strain evidence="1 2">DSM 12130</strain>
    </source>
</reference>
<name>A0A1H0UIH1_9BACT</name>
<accession>A0A1H0UIH1</accession>
<sequence>MLKGPYNFLLPLPGWDVKKAAAGSENDKALNRKVRALSSVISRRLYLDDVCSSRTLGAVYHFKSYPCTFVK</sequence>
<protein>
    <submittedName>
        <fullName evidence="1">Uncharacterized protein</fullName>
    </submittedName>
</protein>
<evidence type="ECO:0000313" key="1">
    <source>
        <dbReference type="EMBL" id="SDP65768.1"/>
    </source>
</evidence>
<dbReference type="EMBL" id="FNJI01000032">
    <property type="protein sequence ID" value="SDP65768.1"/>
    <property type="molecule type" value="Genomic_DNA"/>
</dbReference>